<dbReference type="AlphaFoldDB" id="A0A5K1K2Z0"/>
<dbReference type="EMBL" id="LR727945">
    <property type="protein sequence ID" value="VWO99835.1"/>
    <property type="molecule type" value="Genomic_DNA"/>
</dbReference>
<name>A0A5K1K2Z0_9APHY</name>
<keyword evidence="1" id="KW-0418">Kinase</keyword>
<dbReference type="GO" id="GO:0004674">
    <property type="term" value="F:protein serine/threonine kinase activity"/>
    <property type="evidence" value="ECO:0007669"/>
    <property type="project" value="UniProtKB-KW"/>
</dbReference>
<dbReference type="InterPro" id="IPR053037">
    <property type="entry name" value="Pericyclase_pydY-like"/>
</dbReference>
<keyword evidence="1" id="KW-0723">Serine/threonine-protein kinase</keyword>
<dbReference type="InterPro" id="IPR012674">
    <property type="entry name" value="Calycin"/>
</dbReference>
<accession>A0A5K1K2Z0</accession>
<sequence length="181" mass="19555">MAAPADMTAGNMSGKFILNKAQSEKNDEILKNQGVGWVTRKAATHATPHLAVKHYKDASGVEHVEVEQAVAGSTVSEHRVLDSSEKAIDSPLVGPLVQRNRRVAAGELGVDWLKEGWLAESFVDGGIIHVTADSDAGKSDGTWHMEQLVGGQKKYVRRIHCVGQKGEVVHGCMVYDYEGPL</sequence>
<dbReference type="PANTHER" id="PTHR38115:SF1">
    <property type="entry name" value="LIPOCALIN-LIKE DOMAIN-CONTAINING PROTEIN"/>
    <property type="match status" value="1"/>
</dbReference>
<organism evidence="1">
    <name type="scientific">Ganoderma boninense</name>
    <dbReference type="NCBI Taxonomy" id="34458"/>
    <lineage>
        <taxon>Eukaryota</taxon>
        <taxon>Fungi</taxon>
        <taxon>Dikarya</taxon>
        <taxon>Basidiomycota</taxon>
        <taxon>Agaricomycotina</taxon>
        <taxon>Agaricomycetes</taxon>
        <taxon>Polyporales</taxon>
        <taxon>Polyporaceae</taxon>
        <taxon>Ganoderma</taxon>
    </lineage>
</organism>
<gene>
    <name evidence="1" type="primary">Q1HGK2</name>
</gene>
<dbReference type="Gene3D" id="2.40.128.20">
    <property type="match status" value="1"/>
</dbReference>
<protein>
    <submittedName>
        <fullName evidence="1">Non-specific serine/threonine protein kinase (EC)</fullName>
        <ecNumber evidence="1">2.7.11.1</ecNumber>
    </submittedName>
</protein>
<dbReference type="EC" id="2.7.11.1" evidence="1"/>
<dbReference type="PANTHER" id="PTHR38115">
    <property type="entry name" value="LIPOCALIN-LIKE DOMAIN-CONTAINING PROTEIN"/>
    <property type="match status" value="1"/>
</dbReference>
<evidence type="ECO:0000313" key="1">
    <source>
        <dbReference type="EMBL" id="VWO99835.1"/>
    </source>
</evidence>
<proteinExistence type="predicted"/>
<keyword evidence="1" id="KW-0808">Transferase</keyword>
<reference evidence="1" key="1">
    <citation type="submission" date="2019-10" db="EMBL/GenBank/DDBJ databases">
        <authorList>
            <person name="Nor Muhammad N."/>
        </authorList>
    </citation>
    <scope>NUCLEOTIDE SEQUENCE</scope>
</reference>